<evidence type="ECO:0000313" key="4">
    <source>
        <dbReference type="Proteomes" id="UP001500027"/>
    </source>
</evidence>
<dbReference type="InterPro" id="IPR011034">
    <property type="entry name" value="Formyl_transferase-like_C_sf"/>
</dbReference>
<dbReference type="Pfam" id="PF02911">
    <property type="entry name" value="Formyl_trans_C"/>
    <property type="match status" value="1"/>
</dbReference>
<comment type="caution">
    <text evidence="3">The sequence shown here is derived from an EMBL/GenBank/DDBJ whole genome shotgun (WGS) entry which is preliminary data.</text>
</comment>
<evidence type="ECO:0000259" key="2">
    <source>
        <dbReference type="Pfam" id="PF02911"/>
    </source>
</evidence>
<organism evidence="3 4">
    <name type="scientific">Hyunsoonleella aestuarii</name>
    <dbReference type="NCBI Taxonomy" id="912802"/>
    <lineage>
        <taxon>Bacteria</taxon>
        <taxon>Pseudomonadati</taxon>
        <taxon>Bacteroidota</taxon>
        <taxon>Flavobacteriia</taxon>
        <taxon>Flavobacteriales</taxon>
        <taxon>Flavobacteriaceae</taxon>
    </lineage>
</organism>
<dbReference type="CDD" id="cd08370">
    <property type="entry name" value="FMT_C_like"/>
    <property type="match status" value="1"/>
</dbReference>
<gene>
    <name evidence="3" type="ORF">GCM10022257_01030</name>
</gene>
<dbReference type="PANTHER" id="PTHR11138">
    <property type="entry name" value="METHIONYL-TRNA FORMYLTRANSFERASE"/>
    <property type="match status" value="1"/>
</dbReference>
<dbReference type="PANTHER" id="PTHR11138:SF5">
    <property type="entry name" value="METHIONYL-TRNA FORMYLTRANSFERASE, MITOCHONDRIAL"/>
    <property type="match status" value="1"/>
</dbReference>
<evidence type="ECO:0000259" key="1">
    <source>
        <dbReference type="Pfam" id="PF00551"/>
    </source>
</evidence>
<reference evidence="4" key="1">
    <citation type="journal article" date="2019" name="Int. J. Syst. Evol. Microbiol.">
        <title>The Global Catalogue of Microorganisms (GCM) 10K type strain sequencing project: providing services to taxonomists for standard genome sequencing and annotation.</title>
        <authorList>
            <consortium name="The Broad Institute Genomics Platform"/>
            <consortium name="The Broad Institute Genome Sequencing Center for Infectious Disease"/>
            <person name="Wu L."/>
            <person name="Ma J."/>
        </authorList>
    </citation>
    <scope>NUCLEOTIDE SEQUENCE [LARGE SCALE GENOMIC DNA]</scope>
    <source>
        <strain evidence="4">JCM 17452</strain>
    </source>
</reference>
<feature type="domain" description="Formyl transferase C-terminal" evidence="2">
    <location>
        <begin position="194"/>
        <end position="274"/>
    </location>
</feature>
<keyword evidence="4" id="KW-1185">Reference proteome</keyword>
<dbReference type="EMBL" id="BAABAV010000001">
    <property type="protein sequence ID" value="GAA4268002.1"/>
    <property type="molecule type" value="Genomic_DNA"/>
</dbReference>
<dbReference type="SUPFAM" id="SSF53328">
    <property type="entry name" value="Formyltransferase"/>
    <property type="match status" value="1"/>
</dbReference>
<dbReference type="Pfam" id="PF00551">
    <property type="entry name" value="Formyl_trans_N"/>
    <property type="match status" value="1"/>
</dbReference>
<dbReference type="InterPro" id="IPR005793">
    <property type="entry name" value="Formyl_trans_C"/>
</dbReference>
<dbReference type="Gene3D" id="3.40.50.12230">
    <property type="match status" value="1"/>
</dbReference>
<dbReference type="InterPro" id="IPR036477">
    <property type="entry name" value="Formyl_transf_N_sf"/>
</dbReference>
<proteinExistence type="predicted"/>
<dbReference type="Proteomes" id="UP001500027">
    <property type="component" value="Unassembled WGS sequence"/>
</dbReference>
<accession>A0ABP8E6Y1</accession>
<sequence length="294" mass="33848">MGKITLFLMSEKGYRSLVTFLDNFDSKLIDFVVYARDKNVITDYAEQINSLAGTHKIKVYQRTDNYVISSKYIIAISWRWLIDITKERTLIVIHDSLLPKYRGFAPLVSQLINKEPYIGVTAVIANAEYDKGDIITQQKIEVSYPIKVKNAISKICDLYESILKYLVQEINENDSLKTVPQNAQKATYSLWRDEADYKINWELSASEIKNFIYSIGFPYKGATTNIQDCKIRIYDAQEIEDVTIMNRDVGKIIFMDKGFPVVVCGRGLLKITEAVYDKNLTSIFPLKNFRIRLA</sequence>
<evidence type="ECO:0000313" key="3">
    <source>
        <dbReference type="EMBL" id="GAA4268002.1"/>
    </source>
</evidence>
<dbReference type="RefSeq" id="WP_139002004.1">
    <property type="nucleotide sequence ID" value="NZ_BAABAV010000001.1"/>
</dbReference>
<feature type="domain" description="Formyl transferase N-terminal" evidence="1">
    <location>
        <begin position="83"/>
        <end position="143"/>
    </location>
</feature>
<dbReference type="InterPro" id="IPR002376">
    <property type="entry name" value="Formyl_transf_N"/>
</dbReference>
<protein>
    <submittedName>
        <fullName evidence="3">Methionyl-tRNA formyltransferase</fullName>
    </submittedName>
</protein>
<name>A0ABP8E6Y1_9FLAO</name>
<dbReference type="SUPFAM" id="SSF50486">
    <property type="entry name" value="FMT C-terminal domain-like"/>
    <property type="match status" value="1"/>
</dbReference>